<evidence type="ECO:0000313" key="2">
    <source>
        <dbReference type="Proteomes" id="UP000038045"/>
    </source>
</evidence>
<dbReference type="Proteomes" id="UP000038045">
    <property type="component" value="Unplaced"/>
</dbReference>
<proteinExistence type="predicted"/>
<dbReference type="WBParaSite" id="PTRK_0000801400.1">
    <property type="protein sequence ID" value="PTRK_0000801400.1"/>
    <property type="gene ID" value="PTRK_0000801400"/>
</dbReference>
<reference evidence="3" key="1">
    <citation type="submission" date="2017-02" db="UniProtKB">
        <authorList>
            <consortium name="WormBaseParasite"/>
        </authorList>
    </citation>
    <scope>IDENTIFICATION</scope>
</reference>
<evidence type="ECO:0000259" key="1">
    <source>
        <dbReference type="Pfam" id="PF10213"/>
    </source>
</evidence>
<dbReference type="InterPro" id="IPR019349">
    <property type="entry name" value="Ribosomal_mS35_mit"/>
</dbReference>
<dbReference type="GO" id="GO:0003735">
    <property type="term" value="F:structural constituent of ribosome"/>
    <property type="evidence" value="ECO:0007669"/>
    <property type="project" value="InterPro"/>
</dbReference>
<keyword evidence="2" id="KW-1185">Reference proteome</keyword>
<accession>A0A0N4ZJB0</accession>
<name>A0A0N4ZJB0_PARTI</name>
<feature type="domain" description="Small ribosomal subunit protein mS35 mitochondrial conserved" evidence="1">
    <location>
        <begin position="183"/>
        <end position="270"/>
    </location>
</feature>
<dbReference type="GO" id="GO:0005763">
    <property type="term" value="C:mitochondrial small ribosomal subunit"/>
    <property type="evidence" value="ECO:0007669"/>
    <property type="project" value="TreeGrafter"/>
</dbReference>
<dbReference type="PANTHER" id="PTHR13490:SF0">
    <property type="entry name" value="SMALL RIBOSOMAL SUBUNIT PROTEIN MS35"/>
    <property type="match status" value="1"/>
</dbReference>
<dbReference type="STRING" id="131310.A0A0N4ZJB0"/>
<dbReference type="PANTHER" id="PTHR13490">
    <property type="entry name" value="MITOCHONDRIAL 28S RIBOSOMAL PROTEIN S28"/>
    <property type="match status" value="1"/>
</dbReference>
<dbReference type="GO" id="GO:0032543">
    <property type="term" value="P:mitochondrial translation"/>
    <property type="evidence" value="ECO:0007669"/>
    <property type="project" value="InterPro"/>
</dbReference>
<dbReference type="InterPro" id="IPR039848">
    <property type="entry name" value="Ribosomal_mS35_mt"/>
</dbReference>
<dbReference type="Pfam" id="PF10213">
    <property type="entry name" value="MRP-S28"/>
    <property type="match status" value="1"/>
</dbReference>
<dbReference type="AlphaFoldDB" id="A0A0N4ZJB0"/>
<evidence type="ECO:0000313" key="3">
    <source>
        <dbReference type="WBParaSite" id="PTRK_0000801400.1"/>
    </source>
</evidence>
<sequence length="291" mass="33591">MLQLKSCISINKSSSSLINILQSIRFQSTLSNVNDNQLDDNEFRECFVKPNRKLRAQTMLERMTGRGDEVKRIRYDLKERIKKRSPRSEEMDPNQDWSSVWPAAQSFKASVVPLPIRMGTRPDPARRPPPSKFGNLELVKIPNFLHLTPGAVEKHCDAIKKFCTPFPKELKEDPSLVSKLLPLSIEYSDYIHQGPSLRDPRAKKIAYKVKVESLKLSPHGKEKLMRLVGNRYDTETDILTIETERCYTRKQNLDYGIYLLTVLRNEAEKVEAWENLKGPEDSMEAKFVDIK</sequence>
<protein>
    <submittedName>
        <fullName evidence="3">MRP-S28 domain-containing protein</fullName>
    </submittedName>
</protein>
<organism evidence="2 3">
    <name type="scientific">Parastrongyloides trichosuri</name>
    <name type="common">Possum-specific nematode worm</name>
    <dbReference type="NCBI Taxonomy" id="131310"/>
    <lineage>
        <taxon>Eukaryota</taxon>
        <taxon>Metazoa</taxon>
        <taxon>Ecdysozoa</taxon>
        <taxon>Nematoda</taxon>
        <taxon>Chromadorea</taxon>
        <taxon>Rhabditida</taxon>
        <taxon>Tylenchina</taxon>
        <taxon>Panagrolaimomorpha</taxon>
        <taxon>Strongyloidoidea</taxon>
        <taxon>Strongyloididae</taxon>
        <taxon>Parastrongyloides</taxon>
    </lineage>
</organism>